<dbReference type="Pfam" id="PF12854">
    <property type="entry name" value="PPR_1"/>
    <property type="match status" value="2"/>
</dbReference>
<protein>
    <recommendedName>
        <fullName evidence="6">Pentatricopeptide repeat-containing protein</fullName>
    </recommendedName>
</protein>
<comment type="caution">
    <text evidence="4">The sequence shown here is derived from an EMBL/GenBank/DDBJ whole genome shotgun (WGS) entry which is preliminary data.</text>
</comment>
<dbReference type="Proteomes" id="UP000541444">
    <property type="component" value="Unassembled WGS sequence"/>
</dbReference>
<feature type="repeat" description="PPR" evidence="3">
    <location>
        <begin position="1"/>
        <end position="35"/>
    </location>
</feature>
<dbReference type="EMBL" id="JACGCM010001564">
    <property type="protein sequence ID" value="KAF6153296.1"/>
    <property type="molecule type" value="Genomic_DNA"/>
</dbReference>
<dbReference type="InterPro" id="IPR011990">
    <property type="entry name" value="TPR-like_helical_dom_sf"/>
</dbReference>
<sequence>MKDTFNILIDALLKEGRTKQTQTLIELMSARGLQPNVVTYSSLVDGLCKSGQWEEATKLLSKMINRGMSPDVHMFSILIDPICKEGNVKKADDLFDMMIQKGVEPNINLQCLDIWILFTRPNGRGNKSVASTIVRGCEPNVITYNTFIDLNNVIALEYCFNLHK</sequence>
<dbReference type="Gene3D" id="1.25.40.10">
    <property type="entry name" value="Tetratricopeptide repeat domain"/>
    <property type="match status" value="2"/>
</dbReference>
<evidence type="ECO:0000256" key="1">
    <source>
        <dbReference type="ARBA" id="ARBA00007626"/>
    </source>
</evidence>
<dbReference type="PANTHER" id="PTHR47941">
    <property type="entry name" value="PENTATRICOPEPTIDE REPEAT-CONTAINING PROTEIN 3, MITOCHONDRIAL"/>
    <property type="match status" value="1"/>
</dbReference>
<evidence type="ECO:0000256" key="3">
    <source>
        <dbReference type="PROSITE-ProRule" id="PRU00708"/>
    </source>
</evidence>
<feature type="repeat" description="PPR" evidence="3">
    <location>
        <begin position="71"/>
        <end position="105"/>
    </location>
</feature>
<dbReference type="PROSITE" id="PS51375">
    <property type="entry name" value="PPR"/>
    <property type="match status" value="3"/>
</dbReference>
<evidence type="ECO:0000313" key="4">
    <source>
        <dbReference type="EMBL" id="KAF6153296.1"/>
    </source>
</evidence>
<evidence type="ECO:0008006" key="6">
    <source>
        <dbReference type="Google" id="ProtNLM"/>
    </source>
</evidence>
<dbReference type="InterPro" id="IPR002885">
    <property type="entry name" value="PPR_rpt"/>
</dbReference>
<keyword evidence="2" id="KW-0677">Repeat</keyword>
<evidence type="ECO:0000256" key="2">
    <source>
        <dbReference type="ARBA" id="ARBA00022737"/>
    </source>
</evidence>
<keyword evidence="5" id="KW-1185">Reference proteome</keyword>
<dbReference type="OrthoDB" id="1934535at2759"/>
<reference evidence="4 5" key="1">
    <citation type="journal article" date="2020" name="IScience">
        <title>Genome Sequencing of the Endangered Kingdonia uniflora (Circaeasteraceae, Ranunculales) Reveals Potential Mechanisms of Evolutionary Specialization.</title>
        <authorList>
            <person name="Sun Y."/>
            <person name="Deng T."/>
            <person name="Zhang A."/>
            <person name="Moore M.J."/>
            <person name="Landis J.B."/>
            <person name="Lin N."/>
            <person name="Zhang H."/>
            <person name="Zhang X."/>
            <person name="Huang J."/>
            <person name="Zhang X."/>
            <person name="Sun H."/>
            <person name="Wang H."/>
        </authorList>
    </citation>
    <scope>NUCLEOTIDE SEQUENCE [LARGE SCALE GENOMIC DNA]</scope>
    <source>
        <strain evidence="4">TB1705</strain>
        <tissue evidence="4">Leaf</tissue>
    </source>
</reference>
<name>A0A7J7MEH2_9MAGN</name>
<feature type="repeat" description="PPR" evidence="3">
    <location>
        <begin position="36"/>
        <end position="70"/>
    </location>
</feature>
<proteinExistence type="inferred from homology"/>
<gene>
    <name evidence="4" type="ORF">GIB67_003486</name>
</gene>
<comment type="similarity">
    <text evidence="1">Belongs to the PPR family. P subfamily.</text>
</comment>
<evidence type="ECO:0000313" key="5">
    <source>
        <dbReference type="Proteomes" id="UP000541444"/>
    </source>
</evidence>
<dbReference type="AlphaFoldDB" id="A0A7J7MEH2"/>
<organism evidence="4 5">
    <name type="scientific">Kingdonia uniflora</name>
    <dbReference type="NCBI Taxonomy" id="39325"/>
    <lineage>
        <taxon>Eukaryota</taxon>
        <taxon>Viridiplantae</taxon>
        <taxon>Streptophyta</taxon>
        <taxon>Embryophyta</taxon>
        <taxon>Tracheophyta</taxon>
        <taxon>Spermatophyta</taxon>
        <taxon>Magnoliopsida</taxon>
        <taxon>Ranunculales</taxon>
        <taxon>Circaeasteraceae</taxon>
        <taxon>Kingdonia</taxon>
    </lineage>
</organism>
<dbReference type="NCBIfam" id="TIGR00756">
    <property type="entry name" value="PPR"/>
    <property type="match status" value="3"/>
</dbReference>
<accession>A0A7J7MEH2</accession>